<gene>
    <name evidence="6" type="ORF">PZA18_14180</name>
</gene>
<dbReference type="PANTHER" id="PTHR47506">
    <property type="entry name" value="TRANSCRIPTIONAL REGULATORY PROTEIN"/>
    <property type="match status" value="1"/>
</dbReference>
<dbReference type="RefSeq" id="WP_284101511.1">
    <property type="nucleotide sequence ID" value="NZ_JARRAF010000016.1"/>
</dbReference>
<keyword evidence="1" id="KW-0805">Transcription regulation</keyword>
<feature type="DNA-binding region" description="H-T-H motif" evidence="4">
    <location>
        <begin position="28"/>
        <end position="47"/>
    </location>
</feature>
<feature type="domain" description="HTH tetR-type" evidence="5">
    <location>
        <begin position="5"/>
        <end position="65"/>
    </location>
</feature>
<dbReference type="PRINTS" id="PR00455">
    <property type="entry name" value="HTHTETR"/>
</dbReference>
<dbReference type="InterPro" id="IPR001647">
    <property type="entry name" value="HTH_TetR"/>
</dbReference>
<dbReference type="PANTHER" id="PTHR47506:SF1">
    <property type="entry name" value="HTH-TYPE TRANSCRIPTIONAL REGULATOR YJDC"/>
    <property type="match status" value="1"/>
</dbReference>
<evidence type="ECO:0000313" key="6">
    <source>
        <dbReference type="EMBL" id="MDK2125200.1"/>
    </source>
</evidence>
<dbReference type="Pfam" id="PF00440">
    <property type="entry name" value="TetR_N"/>
    <property type="match status" value="1"/>
</dbReference>
<dbReference type="Gene3D" id="1.10.357.10">
    <property type="entry name" value="Tetracycline Repressor, domain 2"/>
    <property type="match status" value="1"/>
</dbReference>
<dbReference type="EMBL" id="JARRAF010000016">
    <property type="protein sequence ID" value="MDK2125200.1"/>
    <property type="molecule type" value="Genomic_DNA"/>
</dbReference>
<organism evidence="6 7">
    <name type="scientific">Parachitinimonas caeni</name>
    <dbReference type="NCBI Taxonomy" id="3031301"/>
    <lineage>
        <taxon>Bacteria</taxon>
        <taxon>Pseudomonadati</taxon>
        <taxon>Pseudomonadota</taxon>
        <taxon>Betaproteobacteria</taxon>
        <taxon>Neisseriales</taxon>
        <taxon>Chitinibacteraceae</taxon>
        <taxon>Parachitinimonas</taxon>
    </lineage>
</organism>
<evidence type="ECO:0000313" key="7">
    <source>
        <dbReference type="Proteomes" id="UP001172778"/>
    </source>
</evidence>
<dbReference type="InterPro" id="IPR036271">
    <property type="entry name" value="Tet_transcr_reg_TetR-rel_C_sf"/>
</dbReference>
<sequence>MARSSDKRERLLDAARTLFHTQGFAQTTLADISAASGVPLGNVYYYFKTKDELVEAVAADHEAQFQQFVEELEAAEPSPKGRLLRYLATIHEQRDSLKSHGCPVGTLCLELAKAGAATAEKADAVLRLKFDWLEAQFRAMGRDDASFLTERLLASLQGSALLANALNDCDIICRNLHWSRQWVEAL</sequence>
<keyword evidence="3" id="KW-0804">Transcription</keyword>
<evidence type="ECO:0000256" key="1">
    <source>
        <dbReference type="ARBA" id="ARBA00023015"/>
    </source>
</evidence>
<dbReference type="SUPFAM" id="SSF48498">
    <property type="entry name" value="Tetracyclin repressor-like, C-terminal domain"/>
    <property type="match status" value="1"/>
</dbReference>
<reference evidence="6" key="1">
    <citation type="submission" date="2023-03" db="EMBL/GenBank/DDBJ databases">
        <title>Chitinimonas shenzhenensis gen. nov., sp. nov., a novel member of family Burkholderiaceae isolated from activated sludge collected in Shen Zhen, China.</title>
        <authorList>
            <person name="Wang X."/>
        </authorList>
    </citation>
    <scope>NUCLEOTIDE SEQUENCE</scope>
    <source>
        <strain evidence="6">DQS-5</strain>
    </source>
</reference>
<name>A0ABT7E1B8_9NEIS</name>
<keyword evidence="7" id="KW-1185">Reference proteome</keyword>
<accession>A0ABT7E1B8</accession>
<dbReference type="PROSITE" id="PS50977">
    <property type="entry name" value="HTH_TETR_2"/>
    <property type="match status" value="1"/>
</dbReference>
<evidence type="ECO:0000256" key="2">
    <source>
        <dbReference type="ARBA" id="ARBA00023125"/>
    </source>
</evidence>
<comment type="caution">
    <text evidence="6">The sequence shown here is derived from an EMBL/GenBank/DDBJ whole genome shotgun (WGS) entry which is preliminary data.</text>
</comment>
<dbReference type="Proteomes" id="UP001172778">
    <property type="component" value="Unassembled WGS sequence"/>
</dbReference>
<evidence type="ECO:0000259" key="5">
    <source>
        <dbReference type="PROSITE" id="PS50977"/>
    </source>
</evidence>
<keyword evidence="2 4" id="KW-0238">DNA-binding</keyword>
<evidence type="ECO:0000256" key="4">
    <source>
        <dbReference type="PROSITE-ProRule" id="PRU00335"/>
    </source>
</evidence>
<evidence type="ECO:0000256" key="3">
    <source>
        <dbReference type="ARBA" id="ARBA00023163"/>
    </source>
</evidence>
<dbReference type="SUPFAM" id="SSF46689">
    <property type="entry name" value="Homeodomain-like"/>
    <property type="match status" value="1"/>
</dbReference>
<protein>
    <submittedName>
        <fullName evidence="6">TetR/AcrR family transcriptional regulator</fullName>
    </submittedName>
</protein>
<proteinExistence type="predicted"/>
<dbReference type="InterPro" id="IPR009057">
    <property type="entry name" value="Homeodomain-like_sf"/>
</dbReference>